<dbReference type="InterPro" id="IPR032808">
    <property type="entry name" value="DoxX"/>
</dbReference>
<proteinExistence type="inferred from homology"/>
<dbReference type="InterPro" id="IPR051907">
    <property type="entry name" value="DoxX-like_oxidoreductase"/>
</dbReference>
<comment type="caution">
    <text evidence="8">The sequence shown here is derived from an EMBL/GenBank/DDBJ whole genome shotgun (WGS) entry which is preliminary data.</text>
</comment>
<keyword evidence="9" id="KW-1185">Reference proteome</keyword>
<organism evidence="8 9">
    <name type="scientific">Paenibacillus lutrae</name>
    <dbReference type="NCBI Taxonomy" id="2078573"/>
    <lineage>
        <taxon>Bacteria</taxon>
        <taxon>Bacillati</taxon>
        <taxon>Bacillota</taxon>
        <taxon>Bacilli</taxon>
        <taxon>Bacillales</taxon>
        <taxon>Paenibacillaceae</taxon>
        <taxon>Paenibacillus</taxon>
    </lineage>
</organism>
<evidence type="ECO:0000256" key="1">
    <source>
        <dbReference type="ARBA" id="ARBA00004651"/>
    </source>
</evidence>
<keyword evidence="4 7" id="KW-0812">Transmembrane</keyword>
<feature type="transmembrane region" description="Helical" evidence="7">
    <location>
        <begin position="7"/>
        <end position="25"/>
    </location>
</feature>
<sequence length="132" mass="13831">MKQNLEIGALILRVVLGITFFAHGFEKFQGGIANTSGWFQSIGLPGFMAYVVALIELVGGAALIAGLGTRIVSALFVIVMLGATIKVKLAGGFLGGYELDLALMAIALYFVLNGSGKWSVDAALPSRNKPTN</sequence>
<comment type="subcellular location">
    <subcellularLocation>
        <location evidence="1">Cell membrane</location>
        <topology evidence="1">Multi-pass membrane protein</topology>
    </subcellularLocation>
</comment>
<evidence type="ECO:0000256" key="2">
    <source>
        <dbReference type="ARBA" id="ARBA00006679"/>
    </source>
</evidence>
<keyword evidence="6 7" id="KW-0472">Membrane</keyword>
<protein>
    <submittedName>
        <fullName evidence="8">DoxX family membrane protein</fullName>
    </submittedName>
</protein>
<dbReference type="GO" id="GO:0005886">
    <property type="term" value="C:plasma membrane"/>
    <property type="evidence" value="ECO:0007669"/>
    <property type="project" value="UniProtKB-SubCell"/>
</dbReference>
<evidence type="ECO:0000256" key="4">
    <source>
        <dbReference type="ARBA" id="ARBA00022692"/>
    </source>
</evidence>
<dbReference type="PANTHER" id="PTHR33452">
    <property type="entry name" value="OXIDOREDUCTASE CATD-RELATED"/>
    <property type="match status" value="1"/>
</dbReference>
<dbReference type="EMBL" id="RHLK01000016">
    <property type="protein sequence ID" value="MVP01844.1"/>
    <property type="molecule type" value="Genomic_DNA"/>
</dbReference>
<reference evidence="8 9" key="1">
    <citation type="journal article" date="2019" name="Microorganisms">
        <title>Paenibacillus lutrae sp. nov., A Chitinolytic Species Isolated from A River Otter in Castril Natural Park, Granada, Spain.</title>
        <authorList>
            <person name="Rodriguez M."/>
            <person name="Reina J.C."/>
            <person name="Bejar V."/>
            <person name="Llamas I."/>
        </authorList>
    </citation>
    <scope>NUCLEOTIDE SEQUENCE [LARGE SCALE GENOMIC DNA]</scope>
    <source>
        <strain evidence="8 9">N10</strain>
    </source>
</reference>
<gene>
    <name evidence="8" type="ORF">EDM21_20405</name>
</gene>
<dbReference type="OrthoDB" id="886570at2"/>
<comment type="similarity">
    <text evidence="2">Belongs to the DoxX family.</text>
</comment>
<evidence type="ECO:0000313" key="9">
    <source>
        <dbReference type="Proteomes" id="UP000490800"/>
    </source>
</evidence>
<keyword evidence="5 7" id="KW-1133">Transmembrane helix</keyword>
<dbReference type="Pfam" id="PF07681">
    <property type="entry name" value="DoxX"/>
    <property type="match status" value="1"/>
</dbReference>
<feature type="transmembrane region" description="Helical" evidence="7">
    <location>
        <begin position="89"/>
        <end position="112"/>
    </location>
</feature>
<evidence type="ECO:0000256" key="6">
    <source>
        <dbReference type="ARBA" id="ARBA00023136"/>
    </source>
</evidence>
<dbReference type="PANTHER" id="PTHR33452:SF1">
    <property type="entry name" value="INNER MEMBRANE PROTEIN YPHA-RELATED"/>
    <property type="match status" value="1"/>
</dbReference>
<dbReference type="AlphaFoldDB" id="A0A7X3FLB0"/>
<accession>A0A7X3FLB0</accession>
<evidence type="ECO:0000256" key="7">
    <source>
        <dbReference type="SAM" id="Phobius"/>
    </source>
</evidence>
<name>A0A7X3FLB0_9BACL</name>
<keyword evidence="3" id="KW-1003">Cell membrane</keyword>
<evidence type="ECO:0000256" key="3">
    <source>
        <dbReference type="ARBA" id="ARBA00022475"/>
    </source>
</evidence>
<evidence type="ECO:0000256" key="5">
    <source>
        <dbReference type="ARBA" id="ARBA00022989"/>
    </source>
</evidence>
<dbReference type="Proteomes" id="UP000490800">
    <property type="component" value="Unassembled WGS sequence"/>
</dbReference>
<dbReference type="RefSeq" id="WP_157338272.1">
    <property type="nucleotide sequence ID" value="NZ_RHLK01000016.1"/>
</dbReference>
<evidence type="ECO:0000313" key="8">
    <source>
        <dbReference type="EMBL" id="MVP01844.1"/>
    </source>
</evidence>